<dbReference type="EMBL" id="JACXYZ010000001">
    <property type="protein sequence ID" value="MBD3924959.1"/>
    <property type="molecule type" value="Genomic_DNA"/>
</dbReference>
<dbReference type="RefSeq" id="WP_191194663.1">
    <property type="nucleotide sequence ID" value="NZ_JACXYZ010000001.1"/>
</dbReference>
<dbReference type="Proteomes" id="UP000618818">
    <property type="component" value="Unassembled WGS sequence"/>
</dbReference>
<evidence type="ECO:0008006" key="4">
    <source>
        <dbReference type="Google" id="ProtNLM"/>
    </source>
</evidence>
<name>A0ABR8NDK1_9ACTN</name>
<feature type="compositionally biased region" description="Basic and acidic residues" evidence="1">
    <location>
        <begin position="70"/>
        <end position="82"/>
    </location>
</feature>
<feature type="region of interest" description="Disordered" evidence="1">
    <location>
        <begin position="1"/>
        <end position="21"/>
    </location>
</feature>
<accession>A0ABR8NDK1</accession>
<evidence type="ECO:0000313" key="2">
    <source>
        <dbReference type="EMBL" id="MBD3924959.1"/>
    </source>
</evidence>
<protein>
    <recommendedName>
        <fullName evidence="4">ANTAR domain-containing protein</fullName>
    </recommendedName>
</protein>
<comment type="caution">
    <text evidence="2">The sequence shown here is derived from an EMBL/GenBank/DDBJ whole genome shotgun (WGS) entry which is preliminary data.</text>
</comment>
<organism evidence="2 3">
    <name type="scientific">Nocardioides cavernae</name>
    <dbReference type="NCBI Taxonomy" id="1921566"/>
    <lineage>
        <taxon>Bacteria</taxon>
        <taxon>Bacillati</taxon>
        <taxon>Actinomycetota</taxon>
        <taxon>Actinomycetes</taxon>
        <taxon>Propionibacteriales</taxon>
        <taxon>Nocardioidaceae</taxon>
        <taxon>Nocardioides</taxon>
    </lineage>
</organism>
<proteinExistence type="predicted"/>
<sequence length="152" mass="15978">MNTDEQRSGTGVVAMESSPTGGRGVLASNQALRTWAAGLRTWSRAARISSSSERVRAQRLMAGAAGLRGAHGDISHRPRLGTDPDEPVLPSLDDVRVDELVAVLVGRHHFGALGAVRAVRLALLMAGYPPASEQVLAADALDILDSALFYPG</sequence>
<feature type="region of interest" description="Disordered" evidence="1">
    <location>
        <begin position="67"/>
        <end position="88"/>
    </location>
</feature>
<evidence type="ECO:0000313" key="3">
    <source>
        <dbReference type="Proteomes" id="UP000618818"/>
    </source>
</evidence>
<gene>
    <name evidence="2" type="ORF">IEZ26_10040</name>
</gene>
<reference evidence="2 3" key="1">
    <citation type="submission" date="2020-09" db="EMBL/GenBank/DDBJ databases">
        <title>novel species in genus Nocardioides.</title>
        <authorList>
            <person name="Zhang G."/>
        </authorList>
    </citation>
    <scope>NUCLEOTIDE SEQUENCE [LARGE SCALE GENOMIC DNA]</scope>
    <source>
        <strain evidence="2 3">KCTC 39551</strain>
    </source>
</reference>
<evidence type="ECO:0000256" key="1">
    <source>
        <dbReference type="SAM" id="MobiDB-lite"/>
    </source>
</evidence>
<keyword evidence="3" id="KW-1185">Reference proteome</keyword>